<sequence length="67" mass="7435">MTNRECSRPSCRGEAATTLTYDYADSMIVVGPLSPVSEPHSYDLCTRHTERLSAPQGWQIMRHVPAG</sequence>
<gene>
    <name evidence="1" type="ORF">N1028_07010</name>
</gene>
<evidence type="ECO:0000313" key="1">
    <source>
        <dbReference type="EMBL" id="MCS5725643.1"/>
    </source>
</evidence>
<dbReference type="InterPro" id="IPR021888">
    <property type="entry name" value="DUF3499"/>
</dbReference>
<dbReference type="Proteomes" id="UP001165587">
    <property type="component" value="Unassembled WGS sequence"/>
</dbReference>
<evidence type="ECO:0000313" key="2">
    <source>
        <dbReference type="Proteomes" id="UP001165587"/>
    </source>
</evidence>
<name>A0AA41XH82_9MICO</name>
<dbReference type="EMBL" id="JANLCK010000003">
    <property type="protein sequence ID" value="MCS5725643.1"/>
    <property type="molecule type" value="Genomic_DNA"/>
</dbReference>
<proteinExistence type="predicted"/>
<dbReference type="RefSeq" id="WP_259526200.1">
    <property type="nucleotide sequence ID" value="NZ_JANLCK010000003.1"/>
</dbReference>
<comment type="caution">
    <text evidence="1">The sequence shown here is derived from an EMBL/GenBank/DDBJ whole genome shotgun (WGS) entry which is preliminary data.</text>
</comment>
<dbReference type="Pfam" id="PF12005">
    <property type="entry name" value="DUF3499"/>
    <property type="match status" value="1"/>
</dbReference>
<accession>A0AA41XH82</accession>
<keyword evidence="2" id="KW-1185">Reference proteome</keyword>
<dbReference type="AlphaFoldDB" id="A0AA41XH82"/>
<organism evidence="1 2">
    <name type="scientific">Herbiconiux oxytropis</name>
    <dbReference type="NCBI Taxonomy" id="2970915"/>
    <lineage>
        <taxon>Bacteria</taxon>
        <taxon>Bacillati</taxon>
        <taxon>Actinomycetota</taxon>
        <taxon>Actinomycetes</taxon>
        <taxon>Micrococcales</taxon>
        <taxon>Microbacteriaceae</taxon>
        <taxon>Herbiconiux</taxon>
    </lineage>
</organism>
<reference evidence="1" key="1">
    <citation type="submission" date="2022-08" db="EMBL/GenBank/DDBJ databases">
        <authorList>
            <person name="Deng Y."/>
            <person name="Han X.-F."/>
            <person name="Zhang Y.-Q."/>
        </authorList>
    </citation>
    <scope>NUCLEOTIDE SEQUENCE</scope>
    <source>
        <strain evidence="1">CPCC 203407</strain>
    </source>
</reference>
<protein>
    <submittedName>
        <fullName evidence="1">DUF3499 domain-containing protein</fullName>
    </submittedName>
</protein>